<evidence type="ECO:0000256" key="3">
    <source>
        <dbReference type="ARBA" id="ARBA00012552"/>
    </source>
</evidence>
<dbReference type="Gene3D" id="3.40.50.300">
    <property type="entry name" value="P-loop containing nucleotide triphosphate hydrolases"/>
    <property type="match status" value="2"/>
</dbReference>
<accession>A0AAV8W2I9</accession>
<dbReference type="PANTHER" id="PTHR45418">
    <property type="entry name" value="CANCER/TESTIS ANTIGEN 55"/>
    <property type="match status" value="1"/>
</dbReference>
<evidence type="ECO:0000256" key="2">
    <source>
        <dbReference type="ARBA" id="ARBA00005601"/>
    </source>
</evidence>
<comment type="similarity">
    <text evidence="2">Belongs to the DNA2/NAM7 helicase family. SDE3 subfamily.</text>
</comment>
<evidence type="ECO:0000313" key="13">
    <source>
        <dbReference type="Proteomes" id="UP001159042"/>
    </source>
</evidence>
<dbReference type="Pfam" id="PF13087">
    <property type="entry name" value="AAA_12"/>
    <property type="match status" value="1"/>
</dbReference>
<dbReference type="EMBL" id="JANEYG010000014">
    <property type="protein sequence ID" value="KAJ8920487.1"/>
    <property type="molecule type" value="Genomic_DNA"/>
</dbReference>
<proteinExistence type="inferred from homology"/>
<dbReference type="Pfam" id="PF21633">
    <property type="entry name" value="MOV-10_Ig-like"/>
    <property type="match status" value="1"/>
</dbReference>
<dbReference type="InterPro" id="IPR041677">
    <property type="entry name" value="DNA2/NAM7_AAA_11"/>
</dbReference>
<evidence type="ECO:0000256" key="10">
    <source>
        <dbReference type="ARBA" id="ARBA00047984"/>
    </source>
</evidence>
<sequence length="892" mass="101886">MENSFCDVCNSNHDEDQGFHNSTKGHRFNFMLYQFHHYRKALVRNRHGIEIDVHPKQVNGYRYNYTEEEKRGKHTLKITPADLCAHNNKLEFVCVIKNKRRDSNVILTSAMLLHPIKLFSLTDTQGILKDNYARLKAGTSYTIIVTFNINKIVIGSYRNAISFNFQTIGEKEDTFTIARNIIVSVEEIICEPEAPTKSPFTSNEWHGIQRTVPPTKTQRNMCRYPIPPHLFPILRVGLNEMGLTPQMYNDLIKLKNQLRPGYVTMNNYNIFWHTMLWMEEISLILMLKRYNMENVHMTVIGGERLELEVPGLAEKRPSLVVGDLVDIRVHADHVVYQGVINAINDKTIHIDYVSLELVEFIGNNPTIELDVRFVMGRLPLERMHQGVDSVVRFNLVPSLFPAGKINKTTRSQLRTIRDSEFVNESVTRNQEQRTAVVNILNGTSGSFPYIVFGPPGTGKTVTIVEAILQLKKRTGNKILVCAPANAACDMLTEKLMPYCTQEELIRIMSQSVDKKSLNPQILEYSNWLDGKFFNPTSKEIGAYRIVVTTLILIGRYSGNYNPDVVFIDEAAQACEPEASCALGMLSKGKQVVLAGDPKQLGPISGSKVADGYGLGKSLLERLMDLELYSSLDANYITMLKQNFRSHSEILIIPNKLFYNNMLQPMALQSENDPLAEILVFEKIAGLYNKKKRIVHQGHAIEFCSVISEECRQGKSPSYFNTKEMQMVLKYVQALTNYSFNDPEHTVLPEQIGVVTPYIRQMYKIRDMLRTNNFEGVDVGTTESFQGREKRVIIISTVRAKHNLLAYDRKYNLGFVRNEKRFNVAITRAMSKLIVIGCPHVLGTDSKWLSYINLCEDFYSFRGAPYARRTEDIKDDIISRFSHLHLLDSQHNH</sequence>
<organism evidence="12 13">
    <name type="scientific">Exocentrus adspersus</name>
    <dbReference type="NCBI Taxonomy" id="1586481"/>
    <lineage>
        <taxon>Eukaryota</taxon>
        <taxon>Metazoa</taxon>
        <taxon>Ecdysozoa</taxon>
        <taxon>Arthropoda</taxon>
        <taxon>Hexapoda</taxon>
        <taxon>Insecta</taxon>
        <taxon>Pterygota</taxon>
        <taxon>Neoptera</taxon>
        <taxon>Endopterygota</taxon>
        <taxon>Coleoptera</taxon>
        <taxon>Polyphaga</taxon>
        <taxon>Cucujiformia</taxon>
        <taxon>Chrysomeloidea</taxon>
        <taxon>Cerambycidae</taxon>
        <taxon>Lamiinae</taxon>
        <taxon>Acanthocinini</taxon>
        <taxon>Exocentrus</taxon>
    </lineage>
</organism>
<dbReference type="InterPro" id="IPR027417">
    <property type="entry name" value="P-loop_NTPase"/>
</dbReference>
<name>A0AAV8W2I9_9CUCU</name>
<evidence type="ECO:0000259" key="11">
    <source>
        <dbReference type="SMART" id="SM00382"/>
    </source>
</evidence>
<dbReference type="GO" id="GO:0016787">
    <property type="term" value="F:hydrolase activity"/>
    <property type="evidence" value="ECO:0007669"/>
    <property type="project" value="UniProtKB-KW"/>
</dbReference>
<keyword evidence="7" id="KW-0347">Helicase</keyword>
<evidence type="ECO:0000256" key="9">
    <source>
        <dbReference type="ARBA" id="ARBA00023158"/>
    </source>
</evidence>
<feature type="domain" description="AAA+ ATPase" evidence="11">
    <location>
        <begin position="445"/>
        <end position="624"/>
    </location>
</feature>
<dbReference type="GO" id="GO:0032574">
    <property type="term" value="F:5'-3' RNA helicase activity"/>
    <property type="evidence" value="ECO:0007669"/>
    <property type="project" value="InterPro"/>
</dbReference>
<keyword evidence="9" id="KW-0943">RNA-mediated gene silencing</keyword>
<keyword evidence="4" id="KW-0963">Cytoplasm</keyword>
<dbReference type="GO" id="GO:0031047">
    <property type="term" value="P:regulatory ncRNA-mediated gene silencing"/>
    <property type="evidence" value="ECO:0007669"/>
    <property type="project" value="UniProtKB-KW"/>
</dbReference>
<keyword evidence="8" id="KW-0067">ATP-binding</keyword>
<keyword evidence="13" id="KW-1185">Reference proteome</keyword>
<dbReference type="Proteomes" id="UP001159042">
    <property type="component" value="Unassembled WGS sequence"/>
</dbReference>
<dbReference type="InterPro" id="IPR049080">
    <property type="entry name" value="MOV-10-like_beta-barrel"/>
</dbReference>
<keyword evidence="6" id="KW-0378">Hydrolase</keyword>
<protein>
    <recommendedName>
        <fullName evidence="3">RNA helicase</fullName>
        <ecNumber evidence="3">3.6.4.13</ecNumber>
    </recommendedName>
</protein>
<gene>
    <name evidence="12" type="ORF">NQ315_005356</name>
</gene>
<dbReference type="GO" id="GO:0005737">
    <property type="term" value="C:cytoplasm"/>
    <property type="evidence" value="ECO:0007669"/>
    <property type="project" value="UniProtKB-SubCell"/>
</dbReference>
<comment type="caution">
    <text evidence="12">The sequence shown here is derived from an EMBL/GenBank/DDBJ whole genome shotgun (WGS) entry which is preliminary data.</text>
</comment>
<evidence type="ECO:0000313" key="12">
    <source>
        <dbReference type="EMBL" id="KAJ8920487.1"/>
    </source>
</evidence>
<evidence type="ECO:0000256" key="5">
    <source>
        <dbReference type="ARBA" id="ARBA00022741"/>
    </source>
</evidence>
<keyword evidence="5" id="KW-0547">Nucleotide-binding</keyword>
<evidence type="ECO:0000256" key="6">
    <source>
        <dbReference type="ARBA" id="ARBA00022801"/>
    </source>
</evidence>
<evidence type="ECO:0000256" key="4">
    <source>
        <dbReference type="ARBA" id="ARBA00022490"/>
    </source>
</evidence>
<dbReference type="InterPro" id="IPR047187">
    <property type="entry name" value="SF1_C_Upf1"/>
</dbReference>
<comment type="catalytic activity">
    <reaction evidence="10">
        <text>ATP + H2O = ADP + phosphate + H(+)</text>
        <dbReference type="Rhea" id="RHEA:13065"/>
        <dbReference type="ChEBI" id="CHEBI:15377"/>
        <dbReference type="ChEBI" id="CHEBI:15378"/>
        <dbReference type="ChEBI" id="CHEBI:30616"/>
        <dbReference type="ChEBI" id="CHEBI:43474"/>
        <dbReference type="ChEBI" id="CHEBI:456216"/>
        <dbReference type="EC" id="3.6.4.13"/>
    </reaction>
</comment>
<reference evidence="12 13" key="1">
    <citation type="journal article" date="2023" name="Insect Mol. Biol.">
        <title>Genome sequencing provides insights into the evolution of gene families encoding plant cell wall-degrading enzymes in longhorned beetles.</title>
        <authorList>
            <person name="Shin N.R."/>
            <person name="Okamura Y."/>
            <person name="Kirsch R."/>
            <person name="Pauchet Y."/>
        </authorList>
    </citation>
    <scope>NUCLEOTIDE SEQUENCE [LARGE SCALE GENOMIC DNA]</scope>
    <source>
        <strain evidence="12">EAD_L_NR</strain>
    </source>
</reference>
<dbReference type="SUPFAM" id="SSF52540">
    <property type="entry name" value="P-loop containing nucleoside triphosphate hydrolases"/>
    <property type="match status" value="1"/>
</dbReference>
<dbReference type="CDD" id="cd18808">
    <property type="entry name" value="SF1_C_Upf1"/>
    <property type="match status" value="1"/>
</dbReference>
<dbReference type="InterPro" id="IPR026122">
    <property type="entry name" value="MOV-10/SDE3_DEXXQ/H-box"/>
</dbReference>
<dbReference type="PANTHER" id="PTHR45418:SF1">
    <property type="entry name" value="CANCER_TESTIS ANTIGEN 55"/>
    <property type="match status" value="1"/>
</dbReference>
<dbReference type="GO" id="GO:0005524">
    <property type="term" value="F:ATP binding"/>
    <property type="evidence" value="ECO:0007669"/>
    <property type="project" value="UniProtKB-KW"/>
</dbReference>
<dbReference type="AlphaFoldDB" id="A0AAV8W2I9"/>
<comment type="subcellular location">
    <subcellularLocation>
        <location evidence="1">Cytoplasm</location>
    </subcellularLocation>
</comment>
<dbReference type="InterPro" id="IPR049077">
    <property type="entry name" value="MOV-10_Ig-like"/>
</dbReference>
<dbReference type="EC" id="3.6.4.13" evidence="3"/>
<dbReference type="CDD" id="cd18038">
    <property type="entry name" value="DEXXQc_Helz-like"/>
    <property type="match status" value="1"/>
</dbReference>
<dbReference type="GO" id="GO:0003723">
    <property type="term" value="F:RNA binding"/>
    <property type="evidence" value="ECO:0007669"/>
    <property type="project" value="InterPro"/>
</dbReference>
<dbReference type="SMART" id="SM00382">
    <property type="entry name" value="AAA"/>
    <property type="match status" value="1"/>
</dbReference>
<evidence type="ECO:0000256" key="1">
    <source>
        <dbReference type="ARBA" id="ARBA00004496"/>
    </source>
</evidence>
<dbReference type="InterPro" id="IPR041679">
    <property type="entry name" value="DNA2/NAM7-like_C"/>
</dbReference>
<dbReference type="Pfam" id="PF21634">
    <property type="entry name" value="MOV-10_beta-barrel"/>
    <property type="match status" value="1"/>
</dbReference>
<evidence type="ECO:0000256" key="8">
    <source>
        <dbReference type="ARBA" id="ARBA00022840"/>
    </source>
</evidence>
<evidence type="ECO:0000256" key="7">
    <source>
        <dbReference type="ARBA" id="ARBA00022806"/>
    </source>
</evidence>
<dbReference type="Pfam" id="PF13086">
    <property type="entry name" value="AAA_11"/>
    <property type="match status" value="2"/>
</dbReference>
<dbReference type="InterPro" id="IPR003593">
    <property type="entry name" value="AAA+_ATPase"/>
</dbReference>